<evidence type="ECO:0000313" key="1">
    <source>
        <dbReference type="EnsemblMetazoa" id="PPA43660.1"/>
    </source>
</evidence>
<proteinExistence type="predicted"/>
<accession>A0A2A6C523</accession>
<evidence type="ECO:0000313" key="2">
    <source>
        <dbReference type="Proteomes" id="UP000005239"/>
    </source>
</evidence>
<reference evidence="2" key="1">
    <citation type="journal article" date="2008" name="Nat. Genet.">
        <title>The Pristionchus pacificus genome provides a unique perspective on nematode lifestyle and parasitism.</title>
        <authorList>
            <person name="Dieterich C."/>
            <person name="Clifton S.W."/>
            <person name="Schuster L.N."/>
            <person name="Chinwalla A."/>
            <person name="Delehaunty K."/>
            <person name="Dinkelacker I."/>
            <person name="Fulton L."/>
            <person name="Fulton R."/>
            <person name="Godfrey J."/>
            <person name="Minx P."/>
            <person name="Mitreva M."/>
            <person name="Roeseler W."/>
            <person name="Tian H."/>
            <person name="Witte H."/>
            <person name="Yang S.P."/>
            <person name="Wilson R.K."/>
            <person name="Sommer R.J."/>
        </authorList>
    </citation>
    <scope>NUCLEOTIDE SEQUENCE [LARGE SCALE GENOMIC DNA]</scope>
    <source>
        <strain evidence="2">PS312</strain>
    </source>
</reference>
<keyword evidence="2" id="KW-1185">Reference proteome</keyword>
<protein>
    <submittedName>
        <fullName evidence="1">Uncharacterized protein</fullName>
    </submittedName>
</protein>
<reference evidence="1" key="2">
    <citation type="submission" date="2022-06" db="UniProtKB">
        <authorList>
            <consortium name="EnsemblMetazoa"/>
        </authorList>
    </citation>
    <scope>IDENTIFICATION</scope>
    <source>
        <strain evidence="1">PS312</strain>
    </source>
</reference>
<dbReference type="Proteomes" id="UP000005239">
    <property type="component" value="Unassembled WGS sequence"/>
</dbReference>
<dbReference type="AlphaFoldDB" id="A0A2A6C523"/>
<dbReference type="EnsemblMetazoa" id="PPA43660.1">
    <property type="protein sequence ID" value="PPA43660.1"/>
    <property type="gene ID" value="WBGene00282029"/>
</dbReference>
<gene>
    <name evidence="1" type="primary">WBGene00282029</name>
</gene>
<accession>A0A8R1Z398</accession>
<sequence>MRLGNNKNKDVLNDFWAKGNFWGKDISTTQEHESKLSSINGLCRLSIPSDPVCHPERDIASNGESRMKRLA</sequence>
<name>A0A2A6C523_PRIPA</name>
<organism evidence="1 2">
    <name type="scientific">Pristionchus pacificus</name>
    <name type="common">Parasitic nematode worm</name>
    <dbReference type="NCBI Taxonomy" id="54126"/>
    <lineage>
        <taxon>Eukaryota</taxon>
        <taxon>Metazoa</taxon>
        <taxon>Ecdysozoa</taxon>
        <taxon>Nematoda</taxon>
        <taxon>Chromadorea</taxon>
        <taxon>Rhabditida</taxon>
        <taxon>Rhabditina</taxon>
        <taxon>Diplogasteromorpha</taxon>
        <taxon>Diplogasteroidea</taxon>
        <taxon>Neodiplogasteridae</taxon>
        <taxon>Pristionchus</taxon>
    </lineage>
</organism>